<dbReference type="AlphaFoldDB" id="A0AAN9F5V5"/>
<comment type="caution">
    <text evidence="2">The sequence shown here is derived from an EMBL/GenBank/DDBJ whole genome shotgun (WGS) entry which is preliminary data.</text>
</comment>
<keyword evidence="1" id="KW-1133">Transmembrane helix</keyword>
<dbReference type="Proteomes" id="UP001372338">
    <property type="component" value="Unassembled WGS sequence"/>
</dbReference>
<accession>A0AAN9F5V5</accession>
<protein>
    <submittedName>
        <fullName evidence="2">Uncharacterized protein</fullName>
    </submittedName>
</protein>
<name>A0AAN9F5V5_CROPI</name>
<evidence type="ECO:0000313" key="2">
    <source>
        <dbReference type="EMBL" id="KAK7270522.1"/>
    </source>
</evidence>
<organism evidence="2 3">
    <name type="scientific">Crotalaria pallida</name>
    <name type="common">Smooth rattlebox</name>
    <name type="synonym">Crotalaria striata</name>
    <dbReference type="NCBI Taxonomy" id="3830"/>
    <lineage>
        <taxon>Eukaryota</taxon>
        <taxon>Viridiplantae</taxon>
        <taxon>Streptophyta</taxon>
        <taxon>Embryophyta</taxon>
        <taxon>Tracheophyta</taxon>
        <taxon>Spermatophyta</taxon>
        <taxon>Magnoliopsida</taxon>
        <taxon>eudicotyledons</taxon>
        <taxon>Gunneridae</taxon>
        <taxon>Pentapetalae</taxon>
        <taxon>rosids</taxon>
        <taxon>fabids</taxon>
        <taxon>Fabales</taxon>
        <taxon>Fabaceae</taxon>
        <taxon>Papilionoideae</taxon>
        <taxon>50 kb inversion clade</taxon>
        <taxon>genistoids sensu lato</taxon>
        <taxon>core genistoids</taxon>
        <taxon>Crotalarieae</taxon>
        <taxon>Crotalaria</taxon>
    </lineage>
</organism>
<gene>
    <name evidence="2" type="ORF">RIF29_23734</name>
</gene>
<sequence>MRTTSCLAHTWTHACIPLKPHCSCRSFLLSLISFSFSFNLLISQSLLLPLYCFLSPFSSPFSFDLHSLSFHLSFSPSLSLLALSSSHHHEADNESSYCERGETANERITHQGAHAAMNRTCRHHHGFHRFSLPALFTSC</sequence>
<evidence type="ECO:0000256" key="1">
    <source>
        <dbReference type="SAM" id="Phobius"/>
    </source>
</evidence>
<reference evidence="2 3" key="1">
    <citation type="submission" date="2024-01" db="EMBL/GenBank/DDBJ databases">
        <title>The genomes of 5 underutilized Papilionoideae crops provide insights into root nodulation and disease resistanc.</title>
        <authorList>
            <person name="Yuan L."/>
        </authorList>
    </citation>
    <scope>NUCLEOTIDE SEQUENCE [LARGE SCALE GENOMIC DNA]</scope>
    <source>
        <strain evidence="2">ZHUSHIDOU_FW_LH</strain>
        <tissue evidence="2">Leaf</tissue>
    </source>
</reference>
<keyword evidence="1" id="KW-0812">Transmembrane</keyword>
<evidence type="ECO:0000313" key="3">
    <source>
        <dbReference type="Proteomes" id="UP001372338"/>
    </source>
</evidence>
<keyword evidence="1" id="KW-0472">Membrane</keyword>
<dbReference type="EMBL" id="JAYWIO010000004">
    <property type="protein sequence ID" value="KAK7270522.1"/>
    <property type="molecule type" value="Genomic_DNA"/>
</dbReference>
<feature type="transmembrane region" description="Helical" evidence="1">
    <location>
        <begin position="27"/>
        <end position="51"/>
    </location>
</feature>
<proteinExistence type="predicted"/>
<keyword evidence="3" id="KW-1185">Reference proteome</keyword>